<evidence type="ECO:0000256" key="2">
    <source>
        <dbReference type="ARBA" id="ARBA00022980"/>
    </source>
</evidence>
<evidence type="ECO:0000256" key="1">
    <source>
        <dbReference type="ARBA" id="ARBA00007320"/>
    </source>
</evidence>
<dbReference type="PANTHER" id="PTHR12934">
    <property type="entry name" value="50S RIBOSOMAL PROTEIN L15"/>
    <property type="match status" value="1"/>
</dbReference>
<feature type="compositionally biased region" description="Basic residues" evidence="4">
    <location>
        <begin position="75"/>
        <end position="87"/>
    </location>
</feature>
<comment type="similarity">
    <text evidence="1">Belongs to the universal ribosomal protein uL15 family.</text>
</comment>
<dbReference type="InterPro" id="IPR021131">
    <property type="entry name" value="Ribosomal_uL15/eL18"/>
</dbReference>
<reference evidence="6" key="1">
    <citation type="submission" date="2020-06" db="EMBL/GenBank/DDBJ databases">
        <authorList>
            <consortium name="Plant Systems Biology data submission"/>
        </authorList>
    </citation>
    <scope>NUCLEOTIDE SEQUENCE</scope>
    <source>
        <strain evidence="6">D6</strain>
    </source>
</reference>
<evidence type="ECO:0000313" key="7">
    <source>
        <dbReference type="Proteomes" id="UP001153069"/>
    </source>
</evidence>
<dbReference type="NCBIfam" id="TIGR01071">
    <property type="entry name" value="rplO_bact"/>
    <property type="match status" value="1"/>
</dbReference>
<sequence length="295" mass="32972">MLSASAKLATRKLVGSNRISAAVPIPTQAFSTSSARHEEEENVAVLHLNNLQDNPGAVKTKRRVGRGIGSSKGKTAGKGHKGQRARNRSSIPTGFEGGQTKFWKLLPKKGFNNTYHRKKNLADMEVLNLGTIQDYIDMGRLKLSDDNNTVLGVADFIQAGIFKDKASMHGVKLLAKGKERFHSPVRLVVNRASEDAIEHTENVGGQVTTTHYNRLGMKSLIRPESFMQVASEEQDPVYLLPKQARPPPKYQPYYTSWKNRGYLCPQVQMREWLDARPEQKEAFEKALESKVKEDS</sequence>
<keyword evidence="7" id="KW-1185">Reference proteome</keyword>
<accession>A0A9N8E192</accession>
<feature type="domain" description="Large ribosomal subunit protein uL15/eL18" evidence="5">
    <location>
        <begin position="126"/>
        <end position="208"/>
    </location>
</feature>
<evidence type="ECO:0000313" key="6">
    <source>
        <dbReference type="EMBL" id="CAB9512677.1"/>
    </source>
</evidence>
<evidence type="ECO:0000259" key="5">
    <source>
        <dbReference type="Pfam" id="PF00828"/>
    </source>
</evidence>
<dbReference type="EMBL" id="CAICTM010000548">
    <property type="protein sequence ID" value="CAB9512677.1"/>
    <property type="molecule type" value="Genomic_DNA"/>
</dbReference>
<dbReference type="InterPro" id="IPR005749">
    <property type="entry name" value="Ribosomal_uL15_bac-type"/>
</dbReference>
<evidence type="ECO:0000256" key="3">
    <source>
        <dbReference type="ARBA" id="ARBA00023274"/>
    </source>
</evidence>
<dbReference type="GO" id="GO:0005762">
    <property type="term" value="C:mitochondrial large ribosomal subunit"/>
    <property type="evidence" value="ECO:0007669"/>
    <property type="project" value="TreeGrafter"/>
</dbReference>
<dbReference type="PANTHER" id="PTHR12934:SF11">
    <property type="entry name" value="LARGE RIBOSOMAL SUBUNIT PROTEIN UL15M"/>
    <property type="match status" value="1"/>
</dbReference>
<keyword evidence="2" id="KW-0689">Ribosomal protein</keyword>
<dbReference type="Pfam" id="PF00828">
    <property type="entry name" value="Ribosomal_L27A"/>
    <property type="match status" value="1"/>
</dbReference>
<dbReference type="AlphaFoldDB" id="A0A9N8E192"/>
<name>A0A9N8E192_9STRA</name>
<evidence type="ECO:0000256" key="4">
    <source>
        <dbReference type="SAM" id="MobiDB-lite"/>
    </source>
</evidence>
<keyword evidence="3" id="KW-0687">Ribonucleoprotein</keyword>
<dbReference type="Gene3D" id="3.100.10.10">
    <property type="match status" value="1"/>
</dbReference>
<dbReference type="HAMAP" id="MF_01341">
    <property type="entry name" value="Ribosomal_uL15"/>
    <property type="match status" value="1"/>
</dbReference>
<gene>
    <name evidence="6" type="ORF">SEMRO_549_G164570.1</name>
</gene>
<dbReference type="OrthoDB" id="361383at2759"/>
<feature type="region of interest" description="Disordered" evidence="4">
    <location>
        <begin position="55"/>
        <end position="93"/>
    </location>
</feature>
<proteinExistence type="inferred from homology"/>
<protein>
    <submittedName>
        <fullName evidence="6">Protein L15</fullName>
    </submittedName>
</protein>
<dbReference type="GO" id="GO:0006412">
    <property type="term" value="P:translation"/>
    <property type="evidence" value="ECO:0007669"/>
    <property type="project" value="InterPro"/>
</dbReference>
<comment type="caution">
    <text evidence="6">The sequence shown here is derived from an EMBL/GenBank/DDBJ whole genome shotgun (WGS) entry which is preliminary data.</text>
</comment>
<dbReference type="InterPro" id="IPR030878">
    <property type="entry name" value="Ribosomal_uL15"/>
</dbReference>
<dbReference type="Proteomes" id="UP001153069">
    <property type="component" value="Unassembled WGS sequence"/>
</dbReference>
<dbReference type="GO" id="GO:0003735">
    <property type="term" value="F:structural constituent of ribosome"/>
    <property type="evidence" value="ECO:0007669"/>
    <property type="project" value="InterPro"/>
</dbReference>
<dbReference type="SUPFAM" id="SSF52080">
    <property type="entry name" value="Ribosomal proteins L15p and L18e"/>
    <property type="match status" value="1"/>
</dbReference>
<organism evidence="6 7">
    <name type="scientific">Seminavis robusta</name>
    <dbReference type="NCBI Taxonomy" id="568900"/>
    <lineage>
        <taxon>Eukaryota</taxon>
        <taxon>Sar</taxon>
        <taxon>Stramenopiles</taxon>
        <taxon>Ochrophyta</taxon>
        <taxon>Bacillariophyta</taxon>
        <taxon>Bacillariophyceae</taxon>
        <taxon>Bacillariophycidae</taxon>
        <taxon>Naviculales</taxon>
        <taxon>Naviculaceae</taxon>
        <taxon>Seminavis</taxon>
    </lineage>
</organism>
<dbReference type="InterPro" id="IPR036227">
    <property type="entry name" value="Ribosomal_uL15/eL18_sf"/>
</dbReference>